<dbReference type="EMBL" id="JAQIZT010000009">
    <property type="protein sequence ID" value="KAJ6984029.1"/>
    <property type="molecule type" value="Genomic_DNA"/>
</dbReference>
<dbReference type="InterPro" id="IPR005135">
    <property type="entry name" value="Endo/exonuclease/phosphatase"/>
</dbReference>
<dbReference type="PANTHER" id="PTHR33116:SF80">
    <property type="entry name" value="REVERSE TRANSCRIPTASE ZINC-BINDING DOMAIN-CONTAINING PROTEIN"/>
    <property type="match status" value="1"/>
</dbReference>
<keyword evidence="3" id="KW-1185">Reference proteome</keyword>
<dbReference type="InterPro" id="IPR000477">
    <property type="entry name" value="RT_dom"/>
</dbReference>
<comment type="caution">
    <text evidence="2">The sequence shown here is derived from an EMBL/GenBank/DDBJ whole genome shotgun (WGS) entry which is preliminary data.</text>
</comment>
<dbReference type="Pfam" id="PF13966">
    <property type="entry name" value="zf-RVT"/>
    <property type="match status" value="1"/>
</dbReference>
<gene>
    <name evidence="2" type="ORF">NC653_022294</name>
</gene>
<dbReference type="SUPFAM" id="SSF56672">
    <property type="entry name" value="DNA/RNA polymerases"/>
    <property type="match status" value="1"/>
</dbReference>
<proteinExistence type="predicted"/>
<name>A0AAD6MF62_9ROSI</name>
<feature type="domain" description="Reverse transcriptase" evidence="1">
    <location>
        <begin position="488"/>
        <end position="766"/>
    </location>
</feature>
<dbReference type="Gene3D" id="3.60.10.10">
    <property type="entry name" value="Endonuclease/exonuclease/phosphatase"/>
    <property type="match status" value="1"/>
</dbReference>
<reference evidence="2" key="1">
    <citation type="journal article" date="2023" name="Mol. Ecol. Resour.">
        <title>Chromosome-level genome assembly of a triploid poplar Populus alba 'Berolinensis'.</title>
        <authorList>
            <person name="Chen S."/>
            <person name="Yu Y."/>
            <person name="Wang X."/>
            <person name="Wang S."/>
            <person name="Zhang T."/>
            <person name="Zhou Y."/>
            <person name="He R."/>
            <person name="Meng N."/>
            <person name="Wang Y."/>
            <person name="Liu W."/>
            <person name="Liu Z."/>
            <person name="Liu J."/>
            <person name="Guo Q."/>
            <person name="Huang H."/>
            <person name="Sederoff R.R."/>
            <person name="Wang G."/>
            <person name="Qu G."/>
            <person name="Chen S."/>
        </authorList>
    </citation>
    <scope>NUCLEOTIDE SEQUENCE</scope>
    <source>
        <strain evidence="2">SC-2020</strain>
    </source>
</reference>
<dbReference type="CDD" id="cd01650">
    <property type="entry name" value="RT_nLTR_like"/>
    <property type="match status" value="1"/>
</dbReference>
<dbReference type="InterPro" id="IPR043502">
    <property type="entry name" value="DNA/RNA_pol_sf"/>
</dbReference>
<dbReference type="InterPro" id="IPR026960">
    <property type="entry name" value="RVT-Znf"/>
</dbReference>
<organism evidence="2 3">
    <name type="scientific">Populus alba x Populus x berolinensis</name>
    <dbReference type="NCBI Taxonomy" id="444605"/>
    <lineage>
        <taxon>Eukaryota</taxon>
        <taxon>Viridiplantae</taxon>
        <taxon>Streptophyta</taxon>
        <taxon>Embryophyta</taxon>
        <taxon>Tracheophyta</taxon>
        <taxon>Spermatophyta</taxon>
        <taxon>Magnoliopsida</taxon>
        <taxon>eudicotyledons</taxon>
        <taxon>Gunneridae</taxon>
        <taxon>Pentapetalae</taxon>
        <taxon>rosids</taxon>
        <taxon>fabids</taxon>
        <taxon>Malpighiales</taxon>
        <taxon>Salicaceae</taxon>
        <taxon>Saliceae</taxon>
        <taxon>Populus</taxon>
    </lineage>
</organism>
<dbReference type="PANTHER" id="PTHR33116">
    <property type="entry name" value="REVERSE TRANSCRIPTASE ZINC-BINDING DOMAIN-CONTAINING PROTEIN-RELATED-RELATED"/>
    <property type="match status" value="1"/>
</dbReference>
<evidence type="ECO:0000313" key="3">
    <source>
        <dbReference type="Proteomes" id="UP001164929"/>
    </source>
</evidence>
<sequence length="1252" mass="142043">MFIVGSWNIWGLNGLHKQKTVHAWTQKHKLDIFGLLETKIEAANLAALQPNLAPSHWKFHSNIASSPTCRILVGWNAQKLNLTCLHTASQWLTCEATNHNTPNPIRITFIYGHNTLAERHTLWNYIAHESSLTSNIPWIVMGDFNAILSAEDRTGGDSNWPRHQDDFASCMSQAELLQAPSTGLKFTWHNGQHGCNTIQKKLDWVFGNPSLFSTWPATHATFQPRNVSDHSAMILSLHSLTHHQHSPFKFLNIWADRIDFLPTVTSSWQVPVNGNPMYQFTTKLRRLKSTLRQFHFQHTSSITDRVSKAKAEWETAQVHLDNHPTSATAMATERSLASTYLQLCKDEESYYKQKSRVQWLQLGDRNTTFFHKSLLHRQVRNRIHNLQDEEGNIVHDQQGIGKMASTYFEKLLSTPQAMLTEDITSFFPNSITDESKAATLMAITDEDIRAALFSIPDAKAPGPDGYNSLFYKKSWDIIKADFIAAIRFFFSFNSLPRCVNATRVALVPKKEQPSCMHDFRPISCCNVLYKCISKLLVTRLKAALVDVIGPSQSAFLPGRNISDAILLTQELLHNYHHNKGPARCALKVDLKKAFDTVRLDYIIAGLHAIGLPPAMIRWISTCITTVHYTININGEMHGFFHGTRGIRQGDPLSPYLFVLAMEGLGGIIRQKIQHSAYKYHWRCKATKLTHLCFADDLMLFSHADLNSILIMKESLQQFSNISGLSINLAKSSLYLSGIDGRLRNNIIEQIGIQETMLPVKYLGVPLLSSRLTHKDCIPLLERITTRIKLWTSSSLTYAGRLQLIKSVLFSIQVYWSSIFILPCATITKIESILAAFLWRGSSLTSTGAKVAWKAICYPLQEGGLGVKNIKTWNRAATLKHIWHLLTDKESIWATWIHANLLRGRSFWHIPMPSNPSWSWQKIIQSREWCRGWFTTAIGNGSSTSLWFDYWLPEGKRLIDEYSMRTLTAIGLSWTAQVSDIIKEGQWDFPQALHARLSSIPFQPKPWSADHCLWKGHSSGNFSINSAWESLRDRRPENTIHKLLWFKGHIPRHSFILWLASLELCGKRSMLKQSYTGRISPGRIFSAGPLQPTGSGFRVQGLEQSLVAEWSKLQFIELPCAEREARERLERKDTKGRCSDSYISGDHRWIKPGFGYVRDCPYLFPPVKASLLKISGKILPGTVTAAGIFLPFPPLDQAEFWICDASGWDTHSERWRLEIKPPTTISTCSTEGRQSQVSFSKIDICGDRTVETC</sequence>
<dbReference type="InterPro" id="IPR036691">
    <property type="entry name" value="Endo/exonu/phosph_ase_sf"/>
</dbReference>
<accession>A0AAD6MF62</accession>
<dbReference type="Proteomes" id="UP001164929">
    <property type="component" value="Chromosome 9"/>
</dbReference>
<dbReference type="AlphaFoldDB" id="A0AAD6MF62"/>
<evidence type="ECO:0000259" key="1">
    <source>
        <dbReference type="PROSITE" id="PS50878"/>
    </source>
</evidence>
<dbReference type="Pfam" id="PF03372">
    <property type="entry name" value="Exo_endo_phos"/>
    <property type="match status" value="1"/>
</dbReference>
<evidence type="ECO:0000313" key="2">
    <source>
        <dbReference type="EMBL" id="KAJ6984029.1"/>
    </source>
</evidence>
<dbReference type="SUPFAM" id="SSF56219">
    <property type="entry name" value="DNase I-like"/>
    <property type="match status" value="1"/>
</dbReference>
<dbReference type="Pfam" id="PF00078">
    <property type="entry name" value="RVT_1"/>
    <property type="match status" value="1"/>
</dbReference>
<dbReference type="GO" id="GO:0003824">
    <property type="term" value="F:catalytic activity"/>
    <property type="evidence" value="ECO:0007669"/>
    <property type="project" value="InterPro"/>
</dbReference>
<protein>
    <recommendedName>
        <fullName evidence="1">Reverse transcriptase domain-containing protein</fullName>
    </recommendedName>
</protein>
<dbReference type="PROSITE" id="PS50878">
    <property type="entry name" value="RT_POL"/>
    <property type="match status" value="1"/>
</dbReference>